<dbReference type="Gene3D" id="3.30.420.10">
    <property type="entry name" value="Ribonuclease H-like superfamily/Ribonuclease H"/>
    <property type="match status" value="1"/>
</dbReference>
<feature type="domain" description="Integrase catalytic" evidence="3">
    <location>
        <begin position="493"/>
        <end position="656"/>
    </location>
</feature>
<dbReference type="GO" id="GO:0004190">
    <property type="term" value="F:aspartic-type endopeptidase activity"/>
    <property type="evidence" value="ECO:0007669"/>
    <property type="project" value="UniProtKB-KW"/>
</dbReference>
<evidence type="ECO:0000256" key="1">
    <source>
        <dbReference type="ARBA" id="ARBA00022750"/>
    </source>
</evidence>
<dbReference type="SUPFAM" id="SSF56672">
    <property type="entry name" value="DNA/RNA polymerases"/>
    <property type="match status" value="1"/>
</dbReference>
<feature type="compositionally biased region" description="Polar residues" evidence="2">
    <location>
        <begin position="826"/>
        <end position="840"/>
    </location>
</feature>
<dbReference type="Pfam" id="PF14223">
    <property type="entry name" value="Retrotran_gag_2"/>
    <property type="match status" value="1"/>
</dbReference>
<evidence type="ECO:0000259" key="3">
    <source>
        <dbReference type="PROSITE" id="PS50994"/>
    </source>
</evidence>
<dbReference type="PANTHER" id="PTHR11439">
    <property type="entry name" value="GAG-POL-RELATED RETROTRANSPOSON"/>
    <property type="match status" value="1"/>
</dbReference>
<evidence type="ECO:0000256" key="2">
    <source>
        <dbReference type="SAM" id="MobiDB-lite"/>
    </source>
</evidence>
<evidence type="ECO:0000313" key="4">
    <source>
        <dbReference type="EMBL" id="KAJ9559829.1"/>
    </source>
</evidence>
<feature type="compositionally biased region" description="Polar residues" evidence="2">
    <location>
        <begin position="758"/>
        <end position="769"/>
    </location>
</feature>
<dbReference type="Pfam" id="PF07727">
    <property type="entry name" value="RVT_2"/>
    <property type="match status" value="1"/>
</dbReference>
<dbReference type="InterPro" id="IPR013103">
    <property type="entry name" value="RVT_2"/>
</dbReference>
<evidence type="ECO:0000313" key="5">
    <source>
        <dbReference type="Proteomes" id="UP001172457"/>
    </source>
</evidence>
<dbReference type="PROSITE" id="PS50994">
    <property type="entry name" value="INTEGRASE"/>
    <property type="match status" value="1"/>
</dbReference>
<feature type="region of interest" description="Disordered" evidence="2">
    <location>
        <begin position="742"/>
        <end position="861"/>
    </location>
</feature>
<dbReference type="InterPro" id="IPR057670">
    <property type="entry name" value="SH3_retrovirus"/>
</dbReference>
<feature type="compositionally biased region" description="Low complexity" evidence="2">
    <location>
        <begin position="799"/>
        <end position="820"/>
    </location>
</feature>
<dbReference type="CDD" id="cd09272">
    <property type="entry name" value="RNase_HI_RT_Ty1"/>
    <property type="match status" value="1"/>
</dbReference>
<keyword evidence="5" id="KW-1185">Reference proteome</keyword>
<dbReference type="GO" id="GO:0015074">
    <property type="term" value="P:DNA integration"/>
    <property type="evidence" value="ECO:0007669"/>
    <property type="project" value="InterPro"/>
</dbReference>
<dbReference type="PANTHER" id="PTHR11439:SF450">
    <property type="entry name" value="REVERSE TRANSCRIPTASE TY1_COPIA-TYPE DOMAIN-CONTAINING PROTEIN"/>
    <property type="match status" value="1"/>
</dbReference>
<dbReference type="InterPro" id="IPR036397">
    <property type="entry name" value="RNaseH_sf"/>
</dbReference>
<dbReference type="InterPro" id="IPR001584">
    <property type="entry name" value="Integrase_cat-core"/>
</dbReference>
<dbReference type="Pfam" id="PF22936">
    <property type="entry name" value="Pol_BBD"/>
    <property type="match status" value="1"/>
</dbReference>
<dbReference type="Pfam" id="PF00665">
    <property type="entry name" value="rve"/>
    <property type="match status" value="1"/>
</dbReference>
<reference evidence="4" key="1">
    <citation type="submission" date="2023-03" db="EMBL/GenBank/DDBJ databases">
        <title>Chromosome-scale reference genome and RAD-based genetic map of yellow starthistle (Centaurea solstitialis) reveal putative structural variation and QTLs associated with invader traits.</title>
        <authorList>
            <person name="Reatini B."/>
            <person name="Cang F.A."/>
            <person name="Jiang Q."/>
            <person name="Mckibben M.T.W."/>
            <person name="Barker M.S."/>
            <person name="Rieseberg L.H."/>
            <person name="Dlugosch K.M."/>
        </authorList>
    </citation>
    <scope>NUCLEOTIDE SEQUENCE</scope>
    <source>
        <strain evidence="4">CAN-66</strain>
        <tissue evidence="4">Leaf</tissue>
    </source>
</reference>
<comment type="caution">
    <text evidence="4">The sequence shown here is derived from an EMBL/GenBank/DDBJ whole genome shotgun (WGS) entry which is preliminary data.</text>
</comment>
<keyword evidence="1" id="KW-0064">Aspartyl protease</keyword>
<dbReference type="SUPFAM" id="SSF57756">
    <property type="entry name" value="Retrovirus zinc finger-like domains"/>
    <property type="match status" value="1"/>
</dbReference>
<dbReference type="GO" id="GO:0008270">
    <property type="term" value="F:zinc ion binding"/>
    <property type="evidence" value="ECO:0007669"/>
    <property type="project" value="InterPro"/>
</dbReference>
<dbReference type="Pfam" id="PF25597">
    <property type="entry name" value="SH3_retrovirus"/>
    <property type="match status" value="1"/>
</dbReference>
<gene>
    <name evidence="4" type="ORF">OSB04_004989</name>
</gene>
<accession>A0AA38TF56</accession>
<proteinExistence type="predicted"/>
<dbReference type="InterPro" id="IPR036875">
    <property type="entry name" value="Znf_CCHC_sf"/>
</dbReference>
<dbReference type="Proteomes" id="UP001172457">
    <property type="component" value="Chromosome 2"/>
</dbReference>
<dbReference type="InterPro" id="IPR043502">
    <property type="entry name" value="DNA/RNA_pol_sf"/>
</dbReference>
<feature type="region of interest" description="Disordered" evidence="2">
    <location>
        <begin position="221"/>
        <end position="266"/>
    </location>
</feature>
<feature type="compositionally biased region" description="Polar residues" evidence="2">
    <location>
        <begin position="255"/>
        <end position="266"/>
    </location>
</feature>
<protein>
    <recommendedName>
        <fullName evidence="3">Integrase catalytic domain-containing protein</fullName>
    </recommendedName>
</protein>
<dbReference type="SUPFAM" id="SSF53098">
    <property type="entry name" value="Ribonuclease H-like"/>
    <property type="match status" value="1"/>
</dbReference>
<dbReference type="InterPro" id="IPR012337">
    <property type="entry name" value="RNaseH-like_sf"/>
</dbReference>
<keyword evidence="1" id="KW-0378">Hydrolase</keyword>
<name>A0AA38TF56_9ASTR</name>
<organism evidence="4 5">
    <name type="scientific">Centaurea solstitialis</name>
    <name type="common">yellow star-thistle</name>
    <dbReference type="NCBI Taxonomy" id="347529"/>
    <lineage>
        <taxon>Eukaryota</taxon>
        <taxon>Viridiplantae</taxon>
        <taxon>Streptophyta</taxon>
        <taxon>Embryophyta</taxon>
        <taxon>Tracheophyta</taxon>
        <taxon>Spermatophyta</taxon>
        <taxon>Magnoliopsida</taxon>
        <taxon>eudicotyledons</taxon>
        <taxon>Gunneridae</taxon>
        <taxon>Pentapetalae</taxon>
        <taxon>asterids</taxon>
        <taxon>campanulids</taxon>
        <taxon>Asterales</taxon>
        <taxon>Asteraceae</taxon>
        <taxon>Carduoideae</taxon>
        <taxon>Cardueae</taxon>
        <taxon>Centaureinae</taxon>
        <taxon>Centaurea</taxon>
    </lineage>
</organism>
<dbReference type="EMBL" id="JARYMX010000002">
    <property type="protein sequence ID" value="KAJ9559829.1"/>
    <property type="molecule type" value="Genomic_DNA"/>
</dbReference>
<keyword evidence="1" id="KW-0645">Protease</keyword>
<dbReference type="GO" id="GO:0003676">
    <property type="term" value="F:nucleic acid binding"/>
    <property type="evidence" value="ECO:0007669"/>
    <property type="project" value="InterPro"/>
</dbReference>
<dbReference type="InterPro" id="IPR054722">
    <property type="entry name" value="PolX-like_BBD"/>
</dbReference>
<sequence length="1403" mass="157225">MSSKSTVQITAATHFPIKLTSNNFPVWRKQVESTLIGLELESFISGTRNQPSRLISDKDGEKENPKFLPWYRQDQVIISAILGSCSETIQPLISSATTARDAWERLNSSFASASRSRIISLKSKLVKNPKGNRTIAEYLQDMRSIADDLALAQSPIAEEDLLVHILSQLGDDYNTIVAAIKVRENPLSYPELFDKLSDFERALKEATPNPEPLLATANYTTRQQGQQHYRYPSETSSGSQRGGGRNNRGSGRSSWSTPQSHGGRQNRTNNFCQFCNIPGHQTRDCRKLSRFLKDNNITIGRTDPVTPTANVTTSGSTPMSPTWLFDTGASNHVTSDRSSLHNLSEYGGPDEVVLGDGKGSYFTEVAMMWLVPNLRRNLISVAKLCKTNRVSVEFFASHFFVKDLRTGARLMRGENLEDVYYVNLPSTLQLNTTTKVSLLDCHHKLGHPSIKVFKSLVSNLGLSFKHISDSNMHCSSCSINKSHKLPFGPNSFVVTKPLQLIYSDVWGPVQTSIDNFNYYVLFVDYYSKYVWLYPMKRKSDVATLFPQFKLLVEKFFQTPIVSIFTDNGGEYQGLTPFLQAHGISHFTTPPHTPEQNGVAERRHRHVVETGLALLHYAKLPLTFWSHAFQTAVYLINRLPTPILNNQSPFQRLYHQPPNYTKLKPFGCLCYPWLRPYNNSKLQPRSTPCLFLGYSTSKSAYKCFDPTTHRLYHSRHVQFIESHFPSHSSSSLTLPTAHDFLQTPQANHAPHSSLPLDASNISSSHVTSTPPILPHELPSPSHAPTLTSQPPSPLSDASSHHTQPSTTHTSPSTPQPHQSTPVPTPTNICPTPSLSTSQDDNSIPPPASPQARRTRNKNPKYFNSSFIKSTTLHPIPSTLEPTTHTQALKDPKWRHAMDEEFNALMQNGTWELVPRASHNPIGSKWVFRIKRNPDGTISKYKARLVAKGFLQQYGKDYFDTFSPVTKPVTIRVILSIALSQSWPLRQLDVNNAFLHGTLHEEVFMTQPPGFVHPQFPNHICKLRKSLYGLKQAPRAWYMELTSFLHKCGFRKSRADASLSIYNHANILCFFMVYVDDIVLTGNNTDFLNQFTHSLATRFSIKDLGSLHHFLGIEVIPTQHGLFLSQHRHIQDILTQFNMDGAKEVSTPLNSSIVLTPMDGSPSVDPTPYRKLVGSLQYLAFTRPDVSFAVNRLSQFMHSPSQLHWQALKRVLRYLKGTIHHGLYLKRGSSLDLKAFSDSDWGGVSTSGRSTTGYILYLGSNIISWRSSRQKSVSRSSTEAEYKALANVAAEISWVQHLLTDLGVTQSSSPTLFCDNTGATYSCANPVYHSRMKHVSLDYHFVREKVADGSLKVLHINSADQLADALTKPLSRTPFVRLRSKIGVSDGSSILRGRITTKSRSGQSI</sequence>